<proteinExistence type="predicted"/>
<keyword evidence="1" id="KW-1133">Transmembrane helix</keyword>
<dbReference type="PANTHER" id="PTHR40018:SF1">
    <property type="entry name" value="[PSI+] INDUCTION PROTEIN 2"/>
    <property type="match status" value="1"/>
</dbReference>
<accession>A0A060TCE5</accession>
<organism evidence="2">
    <name type="scientific">Blastobotrys adeninivorans</name>
    <name type="common">Yeast</name>
    <name type="synonym">Arxula adeninivorans</name>
    <dbReference type="NCBI Taxonomy" id="409370"/>
    <lineage>
        <taxon>Eukaryota</taxon>
        <taxon>Fungi</taxon>
        <taxon>Dikarya</taxon>
        <taxon>Ascomycota</taxon>
        <taxon>Saccharomycotina</taxon>
        <taxon>Dipodascomycetes</taxon>
        <taxon>Dipodascales</taxon>
        <taxon>Trichomonascaceae</taxon>
        <taxon>Blastobotrys</taxon>
    </lineage>
</organism>
<dbReference type="PANTHER" id="PTHR40018">
    <property type="entry name" value="[PSI+] INDUCTION PROTEIN 2"/>
    <property type="match status" value="1"/>
</dbReference>
<dbReference type="InterPro" id="IPR037504">
    <property type="entry name" value="PSI_induc_2"/>
</dbReference>
<keyword evidence="1" id="KW-0472">Membrane</keyword>
<sequence length="263" mass="29720">MFIKKQSHISEDLLIKVKPQISLSYLRMPTVRRSPKGFAALGVSTGGAIDLKFLLSTLHTRSLKFVKMSPICISGLVRRSDLSEAGESFKSFDTCMDNTICKIVFIVGIVVAALISLWIFISIARCFIIGPSVATCCCCCPCLDHTHERELQRQPEFVESYNTYPSPSMPVTATNDHKSRPYSQRSYSDIYREYNDEPKSDFTEHVYEYGSYGHSAENRGYDNSYRGFDDYGGQSRYEMQSYPTHGAVTKPESAQFAPRVRFA</sequence>
<dbReference type="GO" id="GO:0005935">
    <property type="term" value="C:cellular bud neck"/>
    <property type="evidence" value="ECO:0007669"/>
    <property type="project" value="TreeGrafter"/>
</dbReference>
<feature type="transmembrane region" description="Helical" evidence="1">
    <location>
        <begin position="100"/>
        <end position="121"/>
    </location>
</feature>
<reference evidence="2" key="2">
    <citation type="submission" date="2014-06" db="EMBL/GenBank/DDBJ databases">
        <title>The complete genome of Blastobotrys (Arxula) adeninivorans LS3 - a yeast of biotechnological interest.</title>
        <authorList>
            <person name="Kunze G."/>
            <person name="Gaillardin C."/>
            <person name="Czernicka M."/>
            <person name="Durrens P."/>
            <person name="Martin T."/>
            <person name="Boer E."/>
            <person name="Gabaldon T."/>
            <person name="Cruz J."/>
            <person name="Talla E."/>
            <person name="Marck C."/>
            <person name="Goffeau A."/>
            <person name="Barbe V."/>
            <person name="Baret P."/>
            <person name="Baronian K."/>
            <person name="Beier S."/>
            <person name="Bleykasten C."/>
            <person name="Bode R."/>
            <person name="Casaregola S."/>
            <person name="Despons L."/>
            <person name="Fairhead C."/>
            <person name="Giersberg M."/>
            <person name="Gierski P."/>
            <person name="Hahnel U."/>
            <person name="Hartmann A."/>
            <person name="Jankowska D."/>
            <person name="Jubin C."/>
            <person name="Jung P."/>
            <person name="Lafontaine I."/>
            <person name="Leh-Louis V."/>
            <person name="Lemaire M."/>
            <person name="Marcet-Houben M."/>
            <person name="Mascher M."/>
            <person name="Morel G."/>
            <person name="Richard G.-F."/>
            <person name="Riechen J."/>
            <person name="Sacerdot C."/>
            <person name="Sarkar A."/>
            <person name="Savel G."/>
            <person name="Schacherer J."/>
            <person name="Sherman D."/>
            <person name="Straub M.-L."/>
            <person name="Stein N."/>
            <person name="Thierry A."/>
            <person name="Trautwein-Schult A."/>
            <person name="Westhof E."/>
            <person name="Worch S."/>
            <person name="Dujon B."/>
            <person name="Souciet J.-L."/>
            <person name="Wincker P."/>
            <person name="Scholz U."/>
            <person name="Neuveglise N."/>
        </authorList>
    </citation>
    <scope>NUCLEOTIDE SEQUENCE</scope>
    <source>
        <strain evidence="2">LS3</strain>
    </source>
</reference>
<name>A0A060TCE5_BLAAD</name>
<evidence type="ECO:0000256" key="1">
    <source>
        <dbReference type="SAM" id="Phobius"/>
    </source>
</evidence>
<dbReference type="EMBL" id="HG937694">
    <property type="protein sequence ID" value="CDP38479.1"/>
    <property type="molecule type" value="Genomic_DNA"/>
</dbReference>
<keyword evidence="1" id="KW-0812">Transmembrane</keyword>
<gene>
    <name evidence="2" type="ORF">GNLVRS02_ARAD1D35596g</name>
</gene>
<dbReference type="AlphaFoldDB" id="A0A060TCE5"/>
<evidence type="ECO:0000313" key="2">
    <source>
        <dbReference type="EMBL" id="CDP38479.1"/>
    </source>
</evidence>
<protein>
    <submittedName>
        <fullName evidence="2">ARAD1D35596p</fullName>
    </submittedName>
</protein>
<dbReference type="GO" id="GO:0005886">
    <property type="term" value="C:plasma membrane"/>
    <property type="evidence" value="ECO:0007669"/>
    <property type="project" value="TreeGrafter"/>
</dbReference>
<reference evidence="2" key="1">
    <citation type="submission" date="2014-02" db="EMBL/GenBank/DDBJ databases">
        <authorList>
            <person name="Genoscope - CEA"/>
        </authorList>
    </citation>
    <scope>NUCLEOTIDE SEQUENCE</scope>
    <source>
        <strain evidence="2">LS3</strain>
    </source>
</reference>
<dbReference type="PhylomeDB" id="A0A060TCE5"/>